<dbReference type="InterPro" id="IPR011990">
    <property type="entry name" value="TPR-like_helical_dom_sf"/>
</dbReference>
<dbReference type="PROSITE" id="PS50280">
    <property type="entry name" value="SET"/>
    <property type="match status" value="1"/>
</dbReference>
<feature type="domain" description="SET" evidence="1">
    <location>
        <begin position="12"/>
        <end position="181"/>
    </location>
</feature>
<dbReference type="InterPro" id="IPR046341">
    <property type="entry name" value="SET_dom_sf"/>
</dbReference>
<reference evidence="2" key="1">
    <citation type="submission" date="2021-12" db="EMBL/GenBank/DDBJ databases">
        <title>Curvularia clavata genome.</title>
        <authorList>
            <person name="Cao Y."/>
        </authorList>
    </citation>
    <scope>NUCLEOTIDE SEQUENCE</scope>
    <source>
        <strain evidence="2">Yc1106</strain>
    </source>
</reference>
<dbReference type="SMART" id="SM00317">
    <property type="entry name" value="SET"/>
    <property type="match status" value="1"/>
</dbReference>
<dbReference type="Pfam" id="PF00856">
    <property type="entry name" value="SET"/>
    <property type="match status" value="1"/>
</dbReference>
<dbReference type="Gene3D" id="1.25.40.10">
    <property type="entry name" value="Tetratricopeptide repeat domain"/>
    <property type="match status" value="1"/>
</dbReference>
<dbReference type="PANTHER" id="PTHR47332">
    <property type="entry name" value="SET DOMAIN-CONTAINING PROTEIN 5"/>
    <property type="match status" value="1"/>
</dbReference>
<sequence>MATPTDTLVAPEGNEYFEGRKVHGKGYGCFAKQPISQGTRILAEDPILALADSNYSRSDVEKAGAELTPEQKKVYFSLHSSHGQDPSKWPSKILDSVHPCERKRIEDQHEGRIGKEATWLSIFQTNCMEIGRGVGVFPRASRFNHSCNPNACFYWNAATKKETIHAMKDIAAGEQITLSYCDMTHDKPSRAYELKHYGFVCDCPACSGDENDETSFTHQSAIRRFRLQELDLETQMWRVGSRPDMLLQGAQDPQFVQRLLEMAALHTVEGERTARLASIYLDIAVICEHTGDLKMAEKVAAKAVKIKRDCQGADFPNFYRYTDVLERVKAKLGKQETEDRA</sequence>
<dbReference type="InterPro" id="IPR001214">
    <property type="entry name" value="SET_dom"/>
</dbReference>
<evidence type="ECO:0000313" key="3">
    <source>
        <dbReference type="Proteomes" id="UP001056012"/>
    </source>
</evidence>
<name>A0A9Q8Z9M0_CURCL</name>
<dbReference type="SUPFAM" id="SSF82199">
    <property type="entry name" value="SET domain"/>
    <property type="match status" value="1"/>
</dbReference>
<proteinExistence type="predicted"/>
<dbReference type="EMBL" id="CP089277">
    <property type="protein sequence ID" value="USP78256.1"/>
    <property type="molecule type" value="Genomic_DNA"/>
</dbReference>
<dbReference type="OrthoDB" id="265717at2759"/>
<gene>
    <name evidence="2" type="ORF">yc1106_05530</name>
</gene>
<keyword evidence="3" id="KW-1185">Reference proteome</keyword>
<dbReference type="VEuPathDB" id="FungiDB:yc1106_05530"/>
<dbReference type="AlphaFoldDB" id="A0A9Q8Z9M0"/>
<evidence type="ECO:0000313" key="2">
    <source>
        <dbReference type="EMBL" id="USP78256.1"/>
    </source>
</evidence>
<dbReference type="Proteomes" id="UP001056012">
    <property type="component" value="Chromosome 4"/>
</dbReference>
<dbReference type="Gene3D" id="2.170.270.10">
    <property type="entry name" value="SET domain"/>
    <property type="match status" value="1"/>
</dbReference>
<protein>
    <recommendedName>
        <fullName evidence="1">SET domain-containing protein</fullName>
    </recommendedName>
</protein>
<organism evidence="2 3">
    <name type="scientific">Curvularia clavata</name>
    <dbReference type="NCBI Taxonomy" id="95742"/>
    <lineage>
        <taxon>Eukaryota</taxon>
        <taxon>Fungi</taxon>
        <taxon>Dikarya</taxon>
        <taxon>Ascomycota</taxon>
        <taxon>Pezizomycotina</taxon>
        <taxon>Dothideomycetes</taxon>
        <taxon>Pleosporomycetidae</taxon>
        <taxon>Pleosporales</taxon>
        <taxon>Pleosporineae</taxon>
        <taxon>Pleosporaceae</taxon>
        <taxon>Curvularia</taxon>
    </lineage>
</organism>
<dbReference type="PANTHER" id="PTHR47332:SF2">
    <property type="entry name" value="SET-6"/>
    <property type="match status" value="1"/>
</dbReference>
<dbReference type="CDD" id="cd20071">
    <property type="entry name" value="SET_SMYD"/>
    <property type="match status" value="1"/>
</dbReference>
<dbReference type="InterPro" id="IPR053185">
    <property type="entry name" value="SET_domain_protein"/>
</dbReference>
<evidence type="ECO:0000259" key="1">
    <source>
        <dbReference type="PROSITE" id="PS50280"/>
    </source>
</evidence>
<accession>A0A9Q8Z9M0</accession>